<comment type="caution">
    <text evidence="1">The sequence shown here is derived from an EMBL/GenBank/DDBJ whole genome shotgun (WGS) entry which is preliminary data.</text>
</comment>
<organism evidence="1 2">
    <name type="scientific">Cellulomonas edaphi</name>
    <dbReference type="NCBI Taxonomy" id="3053468"/>
    <lineage>
        <taxon>Bacteria</taxon>
        <taxon>Bacillati</taxon>
        <taxon>Actinomycetota</taxon>
        <taxon>Actinomycetes</taxon>
        <taxon>Micrococcales</taxon>
        <taxon>Cellulomonadaceae</taxon>
        <taxon>Cellulomonas</taxon>
    </lineage>
</organism>
<name>A0ABT7S7P3_9CELL</name>
<evidence type="ECO:0000313" key="1">
    <source>
        <dbReference type="EMBL" id="MDM7831638.1"/>
    </source>
</evidence>
<gene>
    <name evidence="1" type="ORF">QRT05_09865</name>
</gene>
<reference evidence="1 2" key="1">
    <citation type="submission" date="2023-06" db="EMBL/GenBank/DDBJ databases">
        <title>Cellulomonas sp. MW9 Whole genome sequence.</title>
        <authorList>
            <person name="Park S."/>
        </authorList>
    </citation>
    <scope>NUCLEOTIDE SEQUENCE [LARGE SCALE GENOMIC DNA]</scope>
    <source>
        <strain evidence="1 2">MW9</strain>
    </source>
</reference>
<evidence type="ECO:0000313" key="2">
    <source>
        <dbReference type="Proteomes" id="UP001321453"/>
    </source>
</evidence>
<dbReference type="EMBL" id="JAUCGR010000002">
    <property type="protein sequence ID" value="MDM7831638.1"/>
    <property type="molecule type" value="Genomic_DNA"/>
</dbReference>
<proteinExistence type="predicted"/>
<evidence type="ECO:0008006" key="3">
    <source>
        <dbReference type="Google" id="ProtNLM"/>
    </source>
</evidence>
<protein>
    <recommendedName>
        <fullName evidence="3">STAS domain-containing protein</fullName>
    </recommendedName>
</protein>
<dbReference type="Proteomes" id="UP001321453">
    <property type="component" value="Unassembled WGS sequence"/>
</dbReference>
<sequence>MTDRPQVLVRISPAGTGEIHIVGALEPDCLPDFMAVVRRAQELVGTLIVDVTDAEVSPIALVLLRELAHGDVRDCGPFAVRAGSSDRRQGLALSS</sequence>
<accession>A0ABT7S7P3</accession>
<dbReference type="RefSeq" id="WP_289447022.1">
    <property type="nucleotide sequence ID" value="NZ_JAUCGR010000002.1"/>
</dbReference>
<keyword evidence="2" id="KW-1185">Reference proteome</keyword>